<dbReference type="SMART" id="SM01240">
    <property type="entry name" value="IMPDH"/>
    <property type="match status" value="1"/>
</dbReference>
<dbReference type="PANTHER" id="PTHR11911">
    <property type="entry name" value="INOSINE-5-MONOPHOSPHATE DEHYDROGENASE RELATED"/>
    <property type="match status" value="1"/>
</dbReference>
<dbReference type="PROSITE" id="PS51371">
    <property type="entry name" value="CBS"/>
    <property type="match status" value="1"/>
</dbReference>
<evidence type="ECO:0000313" key="6">
    <source>
        <dbReference type="EMBL" id="SVE24682.1"/>
    </source>
</evidence>
<dbReference type="SUPFAM" id="SSF54631">
    <property type="entry name" value="CBS-domain pair"/>
    <property type="match status" value="1"/>
</dbReference>
<evidence type="ECO:0000256" key="4">
    <source>
        <dbReference type="ARBA" id="ARBA00023122"/>
    </source>
</evidence>
<evidence type="ECO:0000256" key="1">
    <source>
        <dbReference type="ARBA" id="ARBA00005502"/>
    </source>
</evidence>
<sequence length="152" mass="16278">VPELIPPGSLYREGGSTMNPDIPLTLTFDDVLLEPRYSDVLPTEVEPQTSLAPGIDLHIPVVSAAMDTVTESRLAIAMAREGGLGFIHKNLSIELQALEVSKVKKSESGMVLDPVTIGPNATLSETRELMKRHNISGIPVVEAGRLVGIITN</sequence>
<dbReference type="InterPro" id="IPR046342">
    <property type="entry name" value="CBS_dom_sf"/>
</dbReference>
<organism evidence="6">
    <name type="scientific">marine metagenome</name>
    <dbReference type="NCBI Taxonomy" id="408172"/>
    <lineage>
        <taxon>unclassified sequences</taxon>
        <taxon>metagenomes</taxon>
        <taxon>ecological metagenomes</taxon>
    </lineage>
</organism>
<dbReference type="SMART" id="SM00116">
    <property type="entry name" value="CBS"/>
    <property type="match status" value="1"/>
</dbReference>
<dbReference type="GO" id="GO:0046872">
    <property type="term" value="F:metal ion binding"/>
    <property type="evidence" value="ECO:0007669"/>
    <property type="project" value="UniProtKB-KW"/>
</dbReference>
<keyword evidence="4" id="KW-0129">CBS domain</keyword>
<proteinExistence type="inferred from homology"/>
<dbReference type="InterPro" id="IPR001093">
    <property type="entry name" value="IMP_DH_GMPRt"/>
</dbReference>
<evidence type="ECO:0000256" key="2">
    <source>
        <dbReference type="ARBA" id="ARBA00022723"/>
    </source>
</evidence>
<feature type="domain" description="CBS" evidence="5">
    <location>
        <begin position="110"/>
        <end position="152"/>
    </location>
</feature>
<reference evidence="6" key="1">
    <citation type="submission" date="2018-05" db="EMBL/GenBank/DDBJ databases">
        <authorList>
            <person name="Lanie J.A."/>
            <person name="Ng W.-L."/>
            <person name="Kazmierczak K.M."/>
            <person name="Andrzejewski T.M."/>
            <person name="Davidsen T.M."/>
            <person name="Wayne K.J."/>
            <person name="Tettelin H."/>
            <person name="Glass J.I."/>
            <person name="Rusch D."/>
            <person name="Podicherti R."/>
            <person name="Tsui H.-C.T."/>
            <person name="Winkler M.E."/>
        </authorList>
    </citation>
    <scope>NUCLEOTIDE SEQUENCE</scope>
</reference>
<evidence type="ECO:0000259" key="5">
    <source>
        <dbReference type="PROSITE" id="PS51371"/>
    </source>
</evidence>
<keyword evidence="2" id="KW-0479">Metal-binding</keyword>
<dbReference type="PANTHER" id="PTHR11911:SF111">
    <property type="entry name" value="INOSINE-5'-MONOPHOSPHATE DEHYDROGENASE"/>
    <property type="match status" value="1"/>
</dbReference>
<gene>
    <name evidence="6" type="ORF">METZ01_LOCUS477536</name>
</gene>
<accession>A0A383BXN7</accession>
<feature type="non-terminal residue" evidence="6">
    <location>
        <position position="1"/>
    </location>
</feature>
<evidence type="ECO:0000256" key="3">
    <source>
        <dbReference type="ARBA" id="ARBA00023002"/>
    </source>
</evidence>
<dbReference type="SUPFAM" id="SSF51412">
    <property type="entry name" value="Inosine monophosphate dehydrogenase (IMPDH)"/>
    <property type="match status" value="1"/>
</dbReference>
<dbReference type="FunFam" id="3.20.20.70:FF:000424">
    <property type="entry name" value="Inosine-5'-monophosphate dehydrogenase 2"/>
    <property type="match status" value="1"/>
</dbReference>
<dbReference type="InterPro" id="IPR000644">
    <property type="entry name" value="CBS_dom"/>
</dbReference>
<dbReference type="InterPro" id="IPR013785">
    <property type="entry name" value="Aldolase_TIM"/>
</dbReference>
<keyword evidence="3" id="KW-0560">Oxidoreductase</keyword>
<comment type="similarity">
    <text evidence="1">Belongs to the IMPDH/GMPR family.</text>
</comment>
<dbReference type="Pfam" id="PF00478">
    <property type="entry name" value="IMPDH"/>
    <property type="match status" value="1"/>
</dbReference>
<protein>
    <recommendedName>
        <fullName evidence="5">CBS domain-containing protein</fullName>
    </recommendedName>
</protein>
<dbReference type="EMBL" id="UINC01204107">
    <property type="protein sequence ID" value="SVE24682.1"/>
    <property type="molecule type" value="Genomic_DNA"/>
</dbReference>
<dbReference type="Gene3D" id="3.20.20.70">
    <property type="entry name" value="Aldolase class I"/>
    <property type="match status" value="1"/>
</dbReference>
<feature type="non-terminal residue" evidence="6">
    <location>
        <position position="152"/>
    </location>
</feature>
<dbReference type="GO" id="GO:0006183">
    <property type="term" value="P:GTP biosynthetic process"/>
    <property type="evidence" value="ECO:0007669"/>
    <property type="project" value="TreeGrafter"/>
</dbReference>
<name>A0A383BXN7_9ZZZZ</name>
<dbReference type="GO" id="GO:0003938">
    <property type="term" value="F:IMP dehydrogenase activity"/>
    <property type="evidence" value="ECO:0007669"/>
    <property type="project" value="InterPro"/>
</dbReference>
<dbReference type="AlphaFoldDB" id="A0A383BXN7"/>
<dbReference type="InterPro" id="IPR005990">
    <property type="entry name" value="IMP_DH"/>
</dbReference>